<dbReference type="NCBIfam" id="TIGR01167">
    <property type="entry name" value="LPXTG_anchor"/>
    <property type="match status" value="1"/>
</dbReference>
<dbReference type="InterPro" id="IPR002035">
    <property type="entry name" value="VWF_A"/>
</dbReference>
<dbReference type="Proteomes" id="UP000712527">
    <property type="component" value="Unassembled WGS sequence"/>
</dbReference>
<dbReference type="CDD" id="cd00198">
    <property type="entry name" value="vWFA"/>
    <property type="match status" value="1"/>
</dbReference>
<dbReference type="Gene3D" id="2.60.40.10">
    <property type="entry name" value="Immunoglobulins"/>
    <property type="match status" value="1"/>
</dbReference>
<keyword evidence="2" id="KW-0812">Transmembrane</keyword>
<dbReference type="Gene3D" id="2.60.40.1140">
    <property type="entry name" value="Collagen-binding surface protein Cna, B-type domain"/>
    <property type="match status" value="1"/>
</dbReference>
<feature type="transmembrane region" description="Helical" evidence="2">
    <location>
        <begin position="1103"/>
        <end position="1120"/>
    </location>
</feature>
<evidence type="ECO:0000313" key="5">
    <source>
        <dbReference type="Proteomes" id="UP000712527"/>
    </source>
</evidence>
<feature type="compositionally biased region" description="Polar residues" evidence="1">
    <location>
        <begin position="545"/>
        <end position="559"/>
    </location>
</feature>
<dbReference type="InterPro" id="IPR041033">
    <property type="entry name" value="SpaA_PFL_dom_1"/>
</dbReference>
<proteinExistence type="predicted"/>
<keyword evidence="5" id="KW-1185">Reference proteome</keyword>
<dbReference type="InterPro" id="IPR013783">
    <property type="entry name" value="Ig-like_fold"/>
</dbReference>
<dbReference type="Pfam" id="PF24558">
    <property type="entry name" value="DUF7604"/>
    <property type="match status" value="1"/>
</dbReference>
<evidence type="ECO:0000256" key="1">
    <source>
        <dbReference type="SAM" id="MobiDB-lite"/>
    </source>
</evidence>
<dbReference type="Pfam" id="PF13519">
    <property type="entry name" value="VWA_2"/>
    <property type="match status" value="1"/>
</dbReference>
<feature type="region of interest" description="Disordered" evidence="1">
    <location>
        <begin position="768"/>
        <end position="824"/>
    </location>
</feature>
<dbReference type="InterPro" id="IPR055382">
    <property type="entry name" value="DUF7601"/>
</dbReference>
<dbReference type="SUPFAM" id="SSF53300">
    <property type="entry name" value="vWA-like"/>
    <property type="match status" value="1"/>
</dbReference>
<gene>
    <name evidence="4" type="ORF">H9X80_06705</name>
</gene>
<keyword evidence="2" id="KW-0472">Membrane</keyword>
<dbReference type="InterPro" id="IPR036465">
    <property type="entry name" value="vWFA_dom_sf"/>
</dbReference>
<evidence type="ECO:0000313" key="4">
    <source>
        <dbReference type="EMBL" id="MBM6775230.1"/>
    </source>
</evidence>
<organism evidence="4 5">
    <name type="scientific">Olsenella profusa</name>
    <dbReference type="NCBI Taxonomy" id="138595"/>
    <lineage>
        <taxon>Bacteria</taxon>
        <taxon>Bacillati</taxon>
        <taxon>Actinomycetota</taxon>
        <taxon>Coriobacteriia</taxon>
        <taxon>Coriobacteriales</taxon>
        <taxon>Atopobiaceae</taxon>
        <taxon>Olsenella</taxon>
    </lineage>
</organism>
<feature type="transmembrane region" description="Helical" evidence="2">
    <location>
        <begin position="36"/>
        <end position="55"/>
    </location>
</feature>
<dbReference type="PROSITE" id="PS50234">
    <property type="entry name" value="VWFA"/>
    <property type="match status" value="1"/>
</dbReference>
<dbReference type="Pfam" id="PF17802">
    <property type="entry name" value="SpaA"/>
    <property type="match status" value="1"/>
</dbReference>
<dbReference type="Gene3D" id="3.40.50.410">
    <property type="entry name" value="von Willebrand factor, type A domain"/>
    <property type="match status" value="1"/>
</dbReference>
<keyword evidence="2" id="KW-1133">Transmembrane helix</keyword>
<feature type="region of interest" description="Disordered" evidence="1">
    <location>
        <begin position="701"/>
        <end position="721"/>
    </location>
</feature>
<dbReference type="SMART" id="SM00327">
    <property type="entry name" value="VWA"/>
    <property type="match status" value="1"/>
</dbReference>
<name>A0ABS2F2W7_9ACTN</name>
<reference evidence="4 5" key="1">
    <citation type="journal article" date="2021" name="Sci. Rep.">
        <title>The distribution of antibiotic resistance genes in chicken gut microbiota commensals.</title>
        <authorList>
            <person name="Juricova H."/>
            <person name="Matiasovicova J."/>
            <person name="Kubasova T."/>
            <person name="Cejkova D."/>
            <person name="Rychlik I."/>
        </authorList>
    </citation>
    <scope>NUCLEOTIDE SEQUENCE [LARGE SCALE GENOMIC DNA]</scope>
    <source>
        <strain evidence="4 5">An794</strain>
    </source>
</reference>
<accession>A0ABS2F2W7</accession>
<protein>
    <submittedName>
        <fullName evidence="4">VWA domain-containing protein</fullName>
    </submittedName>
</protein>
<evidence type="ECO:0000256" key="2">
    <source>
        <dbReference type="SAM" id="Phobius"/>
    </source>
</evidence>
<sequence>MKDMGRQGTPRTDASRAGLAHRVGAYVRAHRQHRRWLALMGVLAAVVVVVTAGALTMPASTMTADVASLPEGAQVPEGYSQQYTAKDEQNGVIVTAYAPEGVVPEGATLTAQLLAQDSDEYAAARQAAGVTDEEGAGFAAMDISFVDAEGNEVEPTGDVYVNIDAAGILPEDADPESVTVQHLAEDESGNVASVDTVADAGDAAEGVAGVATDDATAVRAAFSTDGFSTFTITWSGNRKTYFKLTVHYVDENGNEIQGTRNQNASISQNRTITFADYAGQIQGYTYQAAHYQAVDGAVITSVRATSSGSGLGVQRTLTFYNGNQVVPTDNNTAGALSDTKERDIYLVYKQDSTTPGGGDEGGTVTESAKVSTGKTAVLREDGNYDLTLTVSGDRGTSSSPVPVDILFIVDRSASMNYKLDEDEDAGRGDQSRMDAVEGAVSSLVTAVEGNDGIDAHYSVIGFAGSRPYNGGSYYDYGTEVAQGWTDSGQDAISSVQNLDLGGGTNYQQAIHTGKDQLSTASGHRSNATTYVIFISDGLPTYRGINVTNSTNGSDRNPNGTGNGQDDDKGYNIAAAVEEIKGMSCDYFYAIGMGSDFGQNSWWPYEDKQGTKNLKQLANAVSATSKGDDNVFSASSTDALENAFDRIAGDVSFFAAKDVAITDPLSKYAEIVPGENGQVMFTVKLEKQNESGGYEQVDEAQTVQSGSPATFTTQAPNDEGTMVDTTFTITPSFADGTITAVLAGEGGASYELAPGYRYSISTVITPSQAAKDAGMDSDAAKQNPDDNTGTHSETDPKQQGFWSNDNDNAKVTYTANGEEGSENFPKPVIQVPEVKTGSLTINKEMSGLDEDGTTSKDFTFTIEASNPDNVAGKTFGDAVFDSNGQATVTLEATSGQADADGSVTIDGLPLGAYTVSEISDSVAIDGYVWKGVSYNFENGVVTLSEEVPNLTIVATNTYAKLADIFIDKVDASSPTTLLDGAKFQLKDFSGQVVKLVKEGDVYAVASGDAAGAVESFVVNGELQITGLDPSKTYLLAETDAPEGYNPLPGEITISWDAAGTLKANLSGGSDSLISKVESHSGHISVPNETGAALPDTGGSGNTPLILGGLLLMAAAGCGYGLRRSRERRGERS</sequence>
<feature type="compositionally biased region" description="Polar residues" evidence="1">
    <location>
        <begin position="799"/>
        <end position="814"/>
    </location>
</feature>
<dbReference type="InterPro" id="IPR055384">
    <property type="entry name" value="DUF7604"/>
</dbReference>
<dbReference type="EMBL" id="JACSNQ010000013">
    <property type="protein sequence ID" value="MBM6775230.1"/>
    <property type="molecule type" value="Genomic_DNA"/>
</dbReference>
<dbReference type="Pfam" id="PF24547">
    <property type="entry name" value="DUF7601"/>
    <property type="match status" value="1"/>
</dbReference>
<feature type="domain" description="VWFA" evidence="3">
    <location>
        <begin position="404"/>
        <end position="646"/>
    </location>
</feature>
<evidence type="ECO:0000259" key="3">
    <source>
        <dbReference type="PROSITE" id="PS50234"/>
    </source>
</evidence>
<feature type="compositionally biased region" description="Polar residues" evidence="1">
    <location>
        <begin position="701"/>
        <end position="715"/>
    </location>
</feature>
<comment type="caution">
    <text evidence="4">The sequence shown here is derived from an EMBL/GenBank/DDBJ whole genome shotgun (WGS) entry which is preliminary data.</text>
</comment>
<feature type="region of interest" description="Disordered" evidence="1">
    <location>
        <begin position="545"/>
        <end position="568"/>
    </location>
</feature>